<evidence type="ECO:0000256" key="2">
    <source>
        <dbReference type="ARBA" id="ARBA00012695"/>
    </source>
</evidence>
<dbReference type="InterPro" id="IPR015659">
    <property type="entry name" value="Proline_oxidase"/>
</dbReference>
<dbReference type="GO" id="GO:0010133">
    <property type="term" value="P:L-proline catabolic process to L-glutamate"/>
    <property type="evidence" value="ECO:0000318"/>
    <property type="project" value="GO_Central"/>
</dbReference>
<dbReference type="GO" id="GO:0071949">
    <property type="term" value="F:FAD binding"/>
    <property type="evidence" value="ECO:0000318"/>
    <property type="project" value="GO_Central"/>
</dbReference>
<comment type="catalytic activity">
    <reaction evidence="5">
        <text>L-proline + a quinone = (S)-1-pyrroline-5-carboxylate + a quinol + H(+)</text>
        <dbReference type="Rhea" id="RHEA:23784"/>
        <dbReference type="ChEBI" id="CHEBI:15378"/>
        <dbReference type="ChEBI" id="CHEBI:17388"/>
        <dbReference type="ChEBI" id="CHEBI:24646"/>
        <dbReference type="ChEBI" id="CHEBI:60039"/>
        <dbReference type="ChEBI" id="CHEBI:132124"/>
        <dbReference type="EC" id="1.5.5.2"/>
    </reaction>
</comment>
<evidence type="ECO:0000313" key="8">
    <source>
        <dbReference type="Proteomes" id="UP000036987"/>
    </source>
</evidence>
<dbReference type="AlphaFoldDB" id="A0A0K9PHF5"/>
<dbReference type="OrthoDB" id="5464at2759"/>
<comment type="similarity">
    <text evidence="1 5">Belongs to the proline oxidase family.</text>
</comment>
<dbReference type="Gene3D" id="3.20.20.220">
    <property type="match status" value="1"/>
</dbReference>
<dbReference type="InterPro" id="IPR002872">
    <property type="entry name" value="Proline_DH_dom"/>
</dbReference>
<comment type="cofactor">
    <cofactor evidence="5">
        <name>FAD</name>
        <dbReference type="ChEBI" id="CHEBI:57692"/>
    </cofactor>
</comment>
<name>A0A0K9PHF5_ZOSMR</name>
<keyword evidence="8" id="KW-1185">Reference proteome</keyword>
<organism evidence="7 8">
    <name type="scientific">Zostera marina</name>
    <name type="common">Eelgrass</name>
    <dbReference type="NCBI Taxonomy" id="29655"/>
    <lineage>
        <taxon>Eukaryota</taxon>
        <taxon>Viridiplantae</taxon>
        <taxon>Streptophyta</taxon>
        <taxon>Embryophyta</taxon>
        <taxon>Tracheophyta</taxon>
        <taxon>Spermatophyta</taxon>
        <taxon>Magnoliopsida</taxon>
        <taxon>Liliopsida</taxon>
        <taxon>Zosteraceae</taxon>
        <taxon>Zostera</taxon>
    </lineage>
</organism>
<evidence type="ECO:0000256" key="1">
    <source>
        <dbReference type="ARBA" id="ARBA00005869"/>
    </source>
</evidence>
<evidence type="ECO:0000259" key="6">
    <source>
        <dbReference type="Pfam" id="PF01619"/>
    </source>
</evidence>
<dbReference type="SUPFAM" id="SSF51730">
    <property type="entry name" value="FAD-linked oxidoreductase"/>
    <property type="match status" value="1"/>
</dbReference>
<evidence type="ECO:0000313" key="7">
    <source>
        <dbReference type="EMBL" id="KMZ67632.1"/>
    </source>
</evidence>
<comment type="caution">
    <text evidence="7">The sequence shown here is derived from an EMBL/GenBank/DDBJ whole genome shotgun (WGS) entry which is preliminary data.</text>
</comment>
<keyword evidence="3 5" id="KW-0560">Oxidoreductase</keyword>
<reference evidence="8" key="1">
    <citation type="journal article" date="2016" name="Nature">
        <title>The genome of the seagrass Zostera marina reveals angiosperm adaptation to the sea.</title>
        <authorList>
            <person name="Olsen J.L."/>
            <person name="Rouze P."/>
            <person name="Verhelst B."/>
            <person name="Lin Y.-C."/>
            <person name="Bayer T."/>
            <person name="Collen J."/>
            <person name="Dattolo E."/>
            <person name="De Paoli E."/>
            <person name="Dittami S."/>
            <person name="Maumus F."/>
            <person name="Michel G."/>
            <person name="Kersting A."/>
            <person name="Lauritano C."/>
            <person name="Lohaus R."/>
            <person name="Toepel M."/>
            <person name="Tonon T."/>
            <person name="Vanneste K."/>
            <person name="Amirebrahimi M."/>
            <person name="Brakel J."/>
            <person name="Bostroem C."/>
            <person name="Chovatia M."/>
            <person name="Grimwood J."/>
            <person name="Jenkins J.W."/>
            <person name="Jueterbock A."/>
            <person name="Mraz A."/>
            <person name="Stam W.T."/>
            <person name="Tice H."/>
            <person name="Bornberg-Bauer E."/>
            <person name="Green P.J."/>
            <person name="Pearson G.A."/>
            <person name="Procaccini G."/>
            <person name="Duarte C.M."/>
            <person name="Schmutz J."/>
            <person name="Reusch T.B.H."/>
            <person name="Van de Peer Y."/>
        </authorList>
    </citation>
    <scope>NUCLEOTIDE SEQUENCE [LARGE SCALE GENOMIC DNA]</scope>
    <source>
        <strain evidence="8">cv. Finnish</strain>
    </source>
</reference>
<dbReference type="OMA" id="QECMGFL"/>
<dbReference type="EC" id="1.5.5.2" evidence="2 5"/>
<proteinExistence type="inferred from homology"/>
<dbReference type="Proteomes" id="UP000036987">
    <property type="component" value="Unassembled WGS sequence"/>
</dbReference>
<protein>
    <recommendedName>
        <fullName evidence="2 5">Proline dehydrogenase</fullName>
        <ecNumber evidence="2 5">1.5.5.2</ecNumber>
    </recommendedName>
</protein>
<feature type="domain" description="Proline dehydrogenase" evidence="6">
    <location>
        <begin position="117"/>
        <end position="455"/>
    </location>
</feature>
<dbReference type="PANTHER" id="PTHR13914:SF0">
    <property type="entry name" value="PROLINE DEHYDROGENASE 1, MITOCHONDRIAL"/>
    <property type="match status" value="1"/>
</dbReference>
<sequence length="481" mass="53574">MMTKSYSACKSFPFRSLTTQTIETSLTQQQPQERSDLLDITPTSNLFASTPTKALILSLVNLRLMSIEPAVKVGSVVMNSPIILSESDSVLKKSVLKIVKNTVYNHFCAGEDLKEVEKTVENLWKEGLKGIIDYGLEDADVSEDCDRNLKEFLKTIDMSSHLPASSVSFGCVKITAICPISLLKRVSDHLRWEYSHPSTGSSSAWKVPSFPVLSDSSPFYHTTSPPPPLTPSEENDLHLAHQRLSTLCQRCSDLNLPLLIDAEYTSVQPAIDHMTYSAMRKFNKMGENVRPIVYGTVQTYMRDSMERMILAADAAEKEDVQIAFKLVRGAYMSRETKLAGSLKEKSPIHSTISETHTFYDACMDIMLQKVSGGRASVVLATHNIQSGKHAATKVEELGIRKDDKRLQFAQLKGMADGFSLGLRNAGFNVSKYLAFGPVQMVLPYLLRRAEENRGVLTSSSFDQHLIRDELKRRLKAIAVLL</sequence>
<keyword evidence="5" id="KW-0274">FAD</keyword>
<dbReference type="PANTHER" id="PTHR13914">
    <property type="entry name" value="PROLINE OXIDASE"/>
    <property type="match status" value="1"/>
</dbReference>
<dbReference type="Pfam" id="PF01619">
    <property type="entry name" value="Pro_dh"/>
    <property type="match status" value="1"/>
</dbReference>
<gene>
    <name evidence="7" type="ORF">ZOSMA_25G00170</name>
</gene>
<dbReference type="STRING" id="29655.A0A0K9PHF5"/>
<evidence type="ECO:0000256" key="4">
    <source>
        <dbReference type="ARBA" id="ARBA00023062"/>
    </source>
</evidence>
<comment type="function">
    <text evidence="5">Converts proline to delta-1-pyrroline-5-carboxylate.</text>
</comment>
<dbReference type="GO" id="GO:0004657">
    <property type="term" value="F:proline dehydrogenase activity"/>
    <property type="evidence" value="ECO:0000318"/>
    <property type="project" value="GO_Central"/>
</dbReference>
<evidence type="ECO:0000256" key="5">
    <source>
        <dbReference type="RuleBase" id="RU364054"/>
    </source>
</evidence>
<accession>A0A0K9PHF5</accession>
<keyword evidence="4 5" id="KW-0642">Proline metabolism</keyword>
<keyword evidence="5" id="KW-0285">Flavoprotein</keyword>
<evidence type="ECO:0000256" key="3">
    <source>
        <dbReference type="ARBA" id="ARBA00023002"/>
    </source>
</evidence>
<dbReference type="InterPro" id="IPR029041">
    <property type="entry name" value="FAD-linked_oxidoreductase-like"/>
</dbReference>
<dbReference type="GO" id="GO:0005739">
    <property type="term" value="C:mitochondrion"/>
    <property type="evidence" value="ECO:0000318"/>
    <property type="project" value="GO_Central"/>
</dbReference>
<dbReference type="EMBL" id="LFYR01000889">
    <property type="protein sequence ID" value="KMZ67632.1"/>
    <property type="molecule type" value="Genomic_DNA"/>
</dbReference>